<evidence type="ECO:0000256" key="2">
    <source>
        <dbReference type="ARBA" id="ARBA00022737"/>
    </source>
</evidence>
<feature type="region of interest" description="Disordered" evidence="7">
    <location>
        <begin position="229"/>
        <end position="286"/>
    </location>
</feature>
<dbReference type="PRINTS" id="PR00320">
    <property type="entry name" value="GPROTEINBRPT"/>
</dbReference>
<dbReference type="GO" id="GO:1990904">
    <property type="term" value="C:ribonucleoprotein complex"/>
    <property type="evidence" value="ECO:0007669"/>
    <property type="project" value="UniProtKB-KW"/>
</dbReference>
<reference evidence="8 9" key="1">
    <citation type="journal article" date="2015" name="PLoS Pathog.">
        <title>Leptomonas seymouri: Adaptations to the Dixenous Life Cycle Analyzed by Genome Sequencing, Transcriptome Profiling and Co-infection with Leishmania donovani.</title>
        <authorList>
            <person name="Kraeva N."/>
            <person name="Butenko A."/>
            <person name="Hlavacova J."/>
            <person name="Kostygov A."/>
            <person name="Myskova J."/>
            <person name="Grybchuk D."/>
            <person name="Lestinova T."/>
            <person name="Votypka J."/>
            <person name="Volf P."/>
            <person name="Opperdoes F."/>
            <person name="Flegontov P."/>
            <person name="Lukes J."/>
            <person name="Yurchenko V."/>
        </authorList>
    </citation>
    <scope>NUCLEOTIDE SEQUENCE [LARGE SCALE GENOMIC DNA]</scope>
    <source>
        <strain evidence="8 9">ATCC 30220</strain>
    </source>
</reference>
<protein>
    <submittedName>
        <fullName evidence="8">Uncharacterized protein</fullName>
    </submittedName>
</protein>
<dbReference type="InterPro" id="IPR001680">
    <property type="entry name" value="WD40_rpt"/>
</dbReference>
<sequence length="639" mass="68796">MSRVAAADAAHAAAPASAVATPLYAAPEAASAGLGMDLETLRKLVQQEQSKDVPAAPTAQLLRVPEVMDDFVRNFLQRNGLRATLQTFESEWYRHTAAGTVSPANMMVPDNYRETMALLNRIEILERDLRQHAELTTRVTQQWTQAKKDREYHRSNHQRVVMENARLNRLLKQAGQSAEQVNPTLTESRVRCEQLLKAKSLLTIERDKLRRDKELLEARVAELEGQQGLNNTASSVKSKLPAGQRSGKASPDHGKAKGPLPPPARRGVPPTTHSSSTAAVKSGAADTTEDVFVWPADERPHHTGSSLWTSASAAAGGGDINGSSRPASSSVPAAVRLSPSTTSPATEWAEQGNFQAHTMPVSSVALHPFKAVVASGCDDGTWRLSALPNGEAIVSGQSHTNWISSVCLHPRGTMLATGSGDKTVKLWDFASNRCAATLVGHTEGVWDVEFQDTGILLASAALDKTARVWDIEKGVCRQALRGHQDAVNAVRWLPCTNLLLTGSADKSVAVWDARQNTKVQSFTGHRGAVLSVAAGPVDSNWFASCDTQGAVTLWDARRMAQLLRVECGPQPANCIAIDRAAHFMAVASDDGTIKVIDIEETVVTELVGHEGPVQCVAFDVSSSRFLVSGGSDRTVRYWS</sequence>
<feature type="repeat" description="WD" evidence="5">
    <location>
        <begin position="438"/>
        <end position="479"/>
    </location>
</feature>
<dbReference type="Gene3D" id="2.130.10.10">
    <property type="entry name" value="YVTN repeat-like/Quinoprotein amine dehydrogenase"/>
    <property type="match status" value="2"/>
</dbReference>
<feature type="coiled-coil region" evidence="6">
    <location>
        <begin position="192"/>
        <end position="226"/>
    </location>
</feature>
<keyword evidence="6" id="KW-0175">Coiled coil</keyword>
<dbReference type="OrthoDB" id="538223at2759"/>
<feature type="compositionally biased region" description="Low complexity" evidence="7">
    <location>
        <begin position="323"/>
        <end position="340"/>
    </location>
</feature>
<dbReference type="Proteomes" id="UP000038009">
    <property type="component" value="Unassembled WGS sequence"/>
</dbReference>
<dbReference type="SMART" id="SM00320">
    <property type="entry name" value="WD40"/>
    <property type="match status" value="7"/>
</dbReference>
<feature type="repeat" description="WD" evidence="5">
    <location>
        <begin position="480"/>
        <end position="521"/>
    </location>
</feature>
<feature type="repeat" description="WD" evidence="5">
    <location>
        <begin position="606"/>
        <end position="639"/>
    </location>
</feature>
<evidence type="ECO:0000256" key="7">
    <source>
        <dbReference type="SAM" id="MobiDB-lite"/>
    </source>
</evidence>
<dbReference type="VEuPathDB" id="TriTrypDB:Lsey_0161_0030"/>
<dbReference type="PROSITE" id="PS00678">
    <property type="entry name" value="WD_REPEATS_1"/>
    <property type="match status" value="2"/>
</dbReference>
<dbReference type="GO" id="GO:0005840">
    <property type="term" value="C:ribosome"/>
    <property type="evidence" value="ECO:0007669"/>
    <property type="project" value="UniProtKB-KW"/>
</dbReference>
<dbReference type="OMA" id="VSDDETW"/>
<feature type="repeat" description="WD" evidence="5">
    <location>
        <begin position="522"/>
        <end position="564"/>
    </location>
</feature>
<dbReference type="Pfam" id="PF00400">
    <property type="entry name" value="WD40"/>
    <property type="match status" value="7"/>
</dbReference>
<dbReference type="FunFam" id="2.130.10.10:FF:001313">
    <property type="entry name" value="Predicted protein"/>
    <property type="match status" value="1"/>
</dbReference>
<name>A0A0N1PCN2_LEPSE</name>
<accession>A0A0N1PCN2</accession>
<evidence type="ECO:0000256" key="1">
    <source>
        <dbReference type="ARBA" id="ARBA00022574"/>
    </source>
</evidence>
<evidence type="ECO:0000256" key="3">
    <source>
        <dbReference type="ARBA" id="ARBA00022980"/>
    </source>
</evidence>
<evidence type="ECO:0000256" key="4">
    <source>
        <dbReference type="ARBA" id="ARBA00023274"/>
    </source>
</evidence>
<dbReference type="InterPro" id="IPR050995">
    <property type="entry name" value="WD-F-box_domain-protein"/>
</dbReference>
<dbReference type="AlphaFoldDB" id="A0A0N1PCN2"/>
<proteinExistence type="predicted"/>
<dbReference type="InterPro" id="IPR015943">
    <property type="entry name" value="WD40/YVTN_repeat-like_dom_sf"/>
</dbReference>
<evidence type="ECO:0000256" key="5">
    <source>
        <dbReference type="PROSITE-ProRule" id="PRU00221"/>
    </source>
</evidence>
<organism evidence="8 9">
    <name type="scientific">Leptomonas seymouri</name>
    <dbReference type="NCBI Taxonomy" id="5684"/>
    <lineage>
        <taxon>Eukaryota</taxon>
        <taxon>Discoba</taxon>
        <taxon>Euglenozoa</taxon>
        <taxon>Kinetoplastea</taxon>
        <taxon>Metakinetoplastina</taxon>
        <taxon>Trypanosomatida</taxon>
        <taxon>Trypanosomatidae</taxon>
        <taxon>Leishmaniinae</taxon>
        <taxon>Leptomonas</taxon>
    </lineage>
</organism>
<dbReference type="SUPFAM" id="SSF50978">
    <property type="entry name" value="WD40 repeat-like"/>
    <property type="match status" value="1"/>
</dbReference>
<dbReference type="InterPro" id="IPR020472">
    <property type="entry name" value="WD40_PAC1"/>
</dbReference>
<evidence type="ECO:0000256" key="6">
    <source>
        <dbReference type="SAM" id="Coils"/>
    </source>
</evidence>
<keyword evidence="9" id="KW-1185">Reference proteome</keyword>
<dbReference type="CDD" id="cd00200">
    <property type="entry name" value="WD40"/>
    <property type="match status" value="1"/>
</dbReference>
<dbReference type="InterPro" id="IPR036322">
    <property type="entry name" value="WD40_repeat_dom_sf"/>
</dbReference>
<dbReference type="PANTHER" id="PTHR14604:SF3">
    <property type="entry name" value="SPERM-ASSOCIATED ANTIGEN 16 PROTEIN"/>
    <property type="match status" value="1"/>
</dbReference>
<keyword evidence="3" id="KW-0689">Ribosomal protein</keyword>
<dbReference type="EMBL" id="LJSK01000161">
    <property type="protein sequence ID" value="KPI85854.1"/>
    <property type="molecule type" value="Genomic_DNA"/>
</dbReference>
<dbReference type="PROSITE" id="PS50082">
    <property type="entry name" value="WD_REPEATS_2"/>
    <property type="match status" value="5"/>
</dbReference>
<feature type="region of interest" description="Disordered" evidence="7">
    <location>
        <begin position="316"/>
        <end position="345"/>
    </location>
</feature>
<dbReference type="InterPro" id="IPR019775">
    <property type="entry name" value="WD40_repeat_CS"/>
</dbReference>
<gene>
    <name evidence="8" type="ORF">ABL78_5074</name>
</gene>
<keyword evidence="2" id="KW-0677">Repeat</keyword>
<dbReference type="PANTHER" id="PTHR14604">
    <property type="entry name" value="WD40 REPEAT PF20"/>
    <property type="match status" value="1"/>
</dbReference>
<keyword evidence="1 5" id="KW-0853">WD repeat</keyword>
<evidence type="ECO:0000313" key="9">
    <source>
        <dbReference type="Proteomes" id="UP000038009"/>
    </source>
</evidence>
<dbReference type="PROSITE" id="PS50294">
    <property type="entry name" value="WD_REPEATS_REGION"/>
    <property type="match status" value="4"/>
</dbReference>
<evidence type="ECO:0000313" key="8">
    <source>
        <dbReference type="EMBL" id="KPI85854.1"/>
    </source>
</evidence>
<feature type="repeat" description="WD" evidence="5">
    <location>
        <begin position="396"/>
        <end position="437"/>
    </location>
</feature>
<comment type="caution">
    <text evidence="8">The sequence shown here is derived from an EMBL/GenBank/DDBJ whole genome shotgun (WGS) entry which is preliminary data.</text>
</comment>
<keyword evidence="4" id="KW-0687">Ribonucleoprotein</keyword>